<feature type="transmembrane region" description="Helical" evidence="2">
    <location>
        <begin position="43"/>
        <end position="64"/>
    </location>
</feature>
<protein>
    <recommendedName>
        <fullName evidence="5">DUF3040 family protein</fullName>
    </recommendedName>
</protein>
<gene>
    <name evidence="3" type="ORF">FHX80_113800</name>
</gene>
<name>A0A561V187_9ACTN</name>
<evidence type="ECO:0000256" key="2">
    <source>
        <dbReference type="SAM" id="Phobius"/>
    </source>
</evidence>
<evidence type="ECO:0000313" key="3">
    <source>
        <dbReference type="EMBL" id="TWG05323.1"/>
    </source>
</evidence>
<dbReference type="RefSeq" id="WP_145765282.1">
    <property type="nucleotide sequence ID" value="NZ_VIWW01000001.1"/>
</dbReference>
<organism evidence="3 4">
    <name type="scientific">Streptomyces brevispora</name>
    <dbReference type="NCBI Taxonomy" id="887462"/>
    <lineage>
        <taxon>Bacteria</taxon>
        <taxon>Bacillati</taxon>
        <taxon>Actinomycetota</taxon>
        <taxon>Actinomycetes</taxon>
        <taxon>Kitasatosporales</taxon>
        <taxon>Streptomycetaceae</taxon>
        <taxon>Streptomyces</taxon>
    </lineage>
</organism>
<feature type="compositionally biased region" description="Basic and acidic residues" evidence="1">
    <location>
        <begin position="1"/>
        <end position="16"/>
    </location>
</feature>
<dbReference type="Proteomes" id="UP000318186">
    <property type="component" value="Unassembled WGS sequence"/>
</dbReference>
<evidence type="ECO:0008006" key="5">
    <source>
        <dbReference type="Google" id="ProtNLM"/>
    </source>
</evidence>
<accession>A0A561V187</accession>
<sequence length="83" mass="9168">MSGTGRREDEVRRMLEGPHPQVPADLAERAAERGGRLLRRRRALRVLGLLVLIAALAAFTVWAVSVQPWQSSPAETTPPLDGW</sequence>
<comment type="caution">
    <text evidence="3">The sequence shown here is derived from an EMBL/GenBank/DDBJ whole genome shotgun (WGS) entry which is preliminary data.</text>
</comment>
<evidence type="ECO:0000313" key="4">
    <source>
        <dbReference type="Proteomes" id="UP000318186"/>
    </source>
</evidence>
<reference evidence="3 4" key="1">
    <citation type="submission" date="2019-06" db="EMBL/GenBank/DDBJ databases">
        <title>Sequencing the genomes of 1000 actinobacteria strains.</title>
        <authorList>
            <person name="Klenk H.-P."/>
        </authorList>
    </citation>
    <scope>NUCLEOTIDE SEQUENCE [LARGE SCALE GENOMIC DNA]</scope>
    <source>
        <strain evidence="3 4">DSM 42059</strain>
    </source>
</reference>
<dbReference type="AlphaFoldDB" id="A0A561V187"/>
<feature type="region of interest" description="Disordered" evidence="1">
    <location>
        <begin position="1"/>
        <end position="28"/>
    </location>
</feature>
<dbReference type="EMBL" id="VIWW01000001">
    <property type="protein sequence ID" value="TWG05323.1"/>
    <property type="molecule type" value="Genomic_DNA"/>
</dbReference>
<keyword evidence="2" id="KW-1133">Transmembrane helix</keyword>
<evidence type="ECO:0000256" key="1">
    <source>
        <dbReference type="SAM" id="MobiDB-lite"/>
    </source>
</evidence>
<keyword evidence="2" id="KW-0472">Membrane</keyword>
<keyword evidence="2" id="KW-0812">Transmembrane</keyword>
<proteinExistence type="predicted"/>